<dbReference type="SUPFAM" id="SSF50475">
    <property type="entry name" value="FMN-binding split barrel"/>
    <property type="match status" value="1"/>
</dbReference>
<sequence length="169" mass="19123">MSTENLSNKEGVKKLKELAEKARICLFCTNLDEQPVSTRPMSLQEVDEEGNLWFISSKESNKNFDIKADKKVQLFFSNNSDSEYLSVYGDAYIYTDQATIDEKWSAFAKPWFDEGKEDPAVSIIRVQPSESYYWDTKAGKMVSILSFAFAVIAGKETDNSDGIEGKIKI</sequence>
<protein>
    <submittedName>
        <fullName evidence="2">Pyridoxamine 5'-phosphate oxidase family protein</fullName>
    </submittedName>
</protein>
<dbReference type="RefSeq" id="WP_263037942.1">
    <property type="nucleotide sequence ID" value="NZ_JAOTPL010000009.1"/>
</dbReference>
<accession>A0AAE3IRI4</accession>
<feature type="domain" description="General stress protein FMN-binding split barrel" evidence="1">
    <location>
        <begin position="11"/>
        <end position="158"/>
    </location>
</feature>
<dbReference type="Gene3D" id="2.30.110.10">
    <property type="entry name" value="Electron Transport, Fmn-binding Protein, Chain A"/>
    <property type="match status" value="1"/>
</dbReference>
<keyword evidence="3" id="KW-1185">Reference proteome</keyword>
<gene>
    <name evidence="2" type="ORF">OD355_08005</name>
</gene>
<reference evidence="2" key="1">
    <citation type="submission" date="2022-10" db="EMBL/GenBank/DDBJ databases">
        <authorList>
            <person name="Kim H.S."/>
            <person name="Kim J.-S."/>
            <person name="Suh M.K."/>
            <person name="Eom M.K."/>
            <person name="Lee J.-S."/>
        </authorList>
    </citation>
    <scope>NUCLEOTIDE SEQUENCE</scope>
    <source>
        <strain evidence="2">LIP-5</strain>
    </source>
</reference>
<name>A0AAE3IRI4_9BACT</name>
<proteinExistence type="predicted"/>
<dbReference type="Pfam" id="PF16242">
    <property type="entry name" value="Pyrid_ox_like"/>
    <property type="match status" value="1"/>
</dbReference>
<dbReference type="InterPro" id="IPR052917">
    <property type="entry name" value="Stress-Dev_Protein"/>
</dbReference>
<dbReference type="PANTHER" id="PTHR34818:SF1">
    <property type="entry name" value="PROTEIN BLI-3"/>
    <property type="match status" value="1"/>
</dbReference>
<dbReference type="Proteomes" id="UP001209317">
    <property type="component" value="Unassembled WGS sequence"/>
</dbReference>
<organism evidence="2 3">
    <name type="scientific">Haoranjiania flava</name>
    <dbReference type="NCBI Taxonomy" id="1856322"/>
    <lineage>
        <taxon>Bacteria</taxon>
        <taxon>Pseudomonadati</taxon>
        <taxon>Bacteroidota</taxon>
        <taxon>Chitinophagia</taxon>
        <taxon>Chitinophagales</taxon>
        <taxon>Chitinophagaceae</taxon>
        <taxon>Haoranjiania</taxon>
    </lineage>
</organism>
<evidence type="ECO:0000259" key="1">
    <source>
        <dbReference type="Pfam" id="PF16242"/>
    </source>
</evidence>
<dbReference type="EMBL" id="JAOTPL010000009">
    <property type="protein sequence ID" value="MCU7694457.1"/>
    <property type="molecule type" value="Genomic_DNA"/>
</dbReference>
<dbReference type="PANTHER" id="PTHR34818">
    <property type="entry name" value="PROTEIN BLI-3"/>
    <property type="match status" value="1"/>
</dbReference>
<dbReference type="AlphaFoldDB" id="A0AAE3IRI4"/>
<evidence type="ECO:0000313" key="2">
    <source>
        <dbReference type="EMBL" id="MCU7694457.1"/>
    </source>
</evidence>
<evidence type="ECO:0000313" key="3">
    <source>
        <dbReference type="Proteomes" id="UP001209317"/>
    </source>
</evidence>
<comment type="caution">
    <text evidence="2">The sequence shown here is derived from an EMBL/GenBank/DDBJ whole genome shotgun (WGS) entry which is preliminary data.</text>
</comment>
<dbReference type="InterPro" id="IPR012349">
    <property type="entry name" value="Split_barrel_FMN-bd"/>
</dbReference>
<dbReference type="InterPro" id="IPR038725">
    <property type="entry name" value="YdaG_split_barrel_FMN-bd"/>
</dbReference>